<reference evidence="3" key="2">
    <citation type="submission" date="2020-10" db="UniProtKB">
        <authorList>
            <consortium name="WormBaseParasite"/>
        </authorList>
    </citation>
    <scope>IDENTIFICATION</scope>
</reference>
<dbReference type="PANTHER" id="PTHR11165">
    <property type="entry name" value="SKP1"/>
    <property type="match status" value="1"/>
</dbReference>
<evidence type="ECO:0000259" key="1">
    <source>
        <dbReference type="Pfam" id="PF03931"/>
    </source>
</evidence>
<dbReference type="AlphaFoldDB" id="A0A7E4W8U4"/>
<protein>
    <submittedName>
        <fullName evidence="3">Skp1_POZ domain-containing protein</fullName>
    </submittedName>
</protein>
<dbReference type="Gene3D" id="3.30.710.10">
    <property type="entry name" value="Potassium Channel Kv1.1, Chain A"/>
    <property type="match status" value="1"/>
</dbReference>
<dbReference type="Pfam" id="PF03931">
    <property type="entry name" value="Skp1_POZ"/>
    <property type="match status" value="1"/>
</dbReference>
<dbReference type="InterPro" id="IPR016073">
    <property type="entry name" value="Skp1_comp_POZ"/>
</dbReference>
<feature type="domain" description="SKP1 component POZ" evidence="1">
    <location>
        <begin position="36"/>
        <end position="85"/>
    </location>
</feature>
<evidence type="ECO:0000313" key="3">
    <source>
        <dbReference type="WBParaSite" id="Pan_g825.t1"/>
    </source>
</evidence>
<dbReference type="Proteomes" id="UP000492821">
    <property type="component" value="Unassembled WGS sequence"/>
</dbReference>
<dbReference type="SUPFAM" id="SSF81382">
    <property type="entry name" value="Skp1 dimerisation domain-like"/>
    <property type="match status" value="1"/>
</dbReference>
<proteinExistence type="predicted"/>
<dbReference type="SUPFAM" id="SSF54695">
    <property type="entry name" value="POZ domain"/>
    <property type="match status" value="1"/>
</dbReference>
<accession>A0A7E4W8U4</accession>
<dbReference type="InterPro" id="IPR036296">
    <property type="entry name" value="SKP1-like_dim_sf"/>
</dbReference>
<dbReference type="InterPro" id="IPR016897">
    <property type="entry name" value="SKP1"/>
</dbReference>
<name>A0A7E4W8U4_PANRE</name>
<dbReference type="WBParaSite" id="Pan_g825.t1">
    <property type="protein sequence ID" value="Pan_g825.t1"/>
    <property type="gene ID" value="Pan_g825"/>
</dbReference>
<keyword evidence="2" id="KW-1185">Reference proteome</keyword>
<reference evidence="2" key="1">
    <citation type="journal article" date="2013" name="Genetics">
        <title>The draft genome and transcriptome of Panagrellus redivivus are shaped by the harsh demands of a free-living lifestyle.</title>
        <authorList>
            <person name="Srinivasan J."/>
            <person name="Dillman A.R."/>
            <person name="Macchietto M.G."/>
            <person name="Heikkinen L."/>
            <person name="Lakso M."/>
            <person name="Fracchia K.M."/>
            <person name="Antoshechkin I."/>
            <person name="Mortazavi A."/>
            <person name="Wong G."/>
            <person name="Sternberg P.W."/>
        </authorList>
    </citation>
    <scope>NUCLEOTIDE SEQUENCE [LARGE SCALE GENOMIC DNA]</scope>
    <source>
        <strain evidence="2">MT8872</strain>
    </source>
</reference>
<evidence type="ECO:0000313" key="2">
    <source>
        <dbReference type="Proteomes" id="UP000492821"/>
    </source>
</evidence>
<dbReference type="InterPro" id="IPR011333">
    <property type="entry name" value="SKP1/BTB/POZ_sf"/>
</dbReference>
<sequence>MSSTTDTASSSTVAVVPAVNAEEEEGPTIDPTKTYTIQTSDGELFQVIGKVAILSQAIQHAVGVCGEDGTIPLPSVNGTTFKHVLKLFEMWADNGPYEKPPHGGRGMGPDVDSPEFTYMRTIKENQEIYDLCRAGGFLLNQQLADTTVFFVHDLLKDKSVKEMCDFFGEQYNPNYNPAPDAE</sequence>
<organism evidence="2 3">
    <name type="scientific">Panagrellus redivivus</name>
    <name type="common">Microworm</name>
    <dbReference type="NCBI Taxonomy" id="6233"/>
    <lineage>
        <taxon>Eukaryota</taxon>
        <taxon>Metazoa</taxon>
        <taxon>Ecdysozoa</taxon>
        <taxon>Nematoda</taxon>
        <taxon>Chromadorea</taxon>
        <taxon>Rhabditida</taxon>
        <taxon>Tylenchina</taxon>
        <taxon>Panagrolaimomorpha</taxon>
        <taxon>Panagrolaimoidea</taxon>
        <taxon>Panagrolaimidae</taxon>
        <taxon>Panagrellus</taxon>
    </lineage>
</organism>
<dbReference type="GO" id="GO:0006511">
    <property type="term" value="P:ubiquitin-dependent protein catabolic process"/>
    <property type="evidence" value="ECO:0007669"/>
    <property type="project" value="InterPro"/>
</dbReference>